<dbReference type="EMBL" id="CP016076">
    <property type="protein sequence ID" value="APU16433.1"/>
    <property type="molecule type" value="Genomic_DNA"/>
</dbReference>
<dbReference type="CDD" id="cd04301">
    <property type="entry name" value="NAT_SF"/>
    <property type="match status" value="1"/>
</dbReference>
<name>A0AAC9PTR6_9PSEU</name>
<dbReference type="InterPro" id="IPR016181">
    <property type="entry name" value="Acyl_CoA_acyltransferase"/>
</dbReference>
<dbReference type="Pfam" id="PF13508">
    <property type="entry name" value="Acetyltransf_7"/>
    <property type="match status" value="1"/>
</dbReference>
<evidence type="ECO:0000259" key="1">
    <source>
        <dbReference type="PROSITE" id="PS51186"/>
    </source>
</evidence>
<reference evidence="3" key="1">
    <citation type="submission" date="2016-06" db="EMBL/GenBank/DDBJ databases">
        <title>Complete genome sequence of Actinoalloteichus fjordicus DSM 46855 (=ADI127-17), type strain of the new species Actinoalloteichus fjordicus.</title>
        <authorList>
            <person name="Ruckert C."/>
            <person name="Nouioui I."/>
            <person name="Willmese J."/>
            <person name="van Wezel G."/>
            <person name="Klenk H.-P."/>
            <person name="Kalinowski J."/>
            <person name="Zotchev S.B."/>
        </authorList>
    </citation>
    <scope>NUCLEOTIDE SEQUENCE [LARGE SCALE GENOMIC DNA]</scope>
    <source>
        <strain evidence="3">ADI127-7</strain>
    </source>
</reference>
<accession>A0AAC9PTR6</accession>
<feature type="domain" description="N-acetyltransferase" evidence="1">
    <location>
        <begin position="1"/>
        <end position="185"/>
    </location>
</feature>
<sequence length="191" mass="21416">MISEADTDPRRRDVLDLFTAVIDKVEPTAVPMTELDELYAPLVLQYHDPETGRLLGAALSCRAQIAVGSALRLMSGQRMPRELDFGPVLDRHSQLQLLAVVPEARGQGIGGRLLEESKNRLRDRGVRVWFGNVTVDQEADSLRRLFARHGFTVLDAGAPLPMLLGRHWRTPEPEAVAYHFYQQLRPPRDGS</sequence>
<dbReference type="AlphaFoldDB" id="A0AAC9PTR6"/>
<dbReference type="RefSeq" id="WP_075741967.1">
    <property type="nucleotide sequence ID" value="NZ_CP016076.1"/>
</dbReference>
<protein>
    <submittedName>
        <fullName evidence="2">Acetyltransferase (GNAT) family protein</fullName>
    </submittedName>
</protein>
<evidence type="ECO:0000313" key="2">
    <source>
        <dbReference type="EMBL" id="APU16433.1"/>
    </source>
</evidence>
<gene>
    <name evidence="2" type="ORF">UA74_22075</name>
</gene>
<proteinExistence type="predicted"/>
<dbReference type="Gene3D" id="3.40.630.30">
    <property type="match status" value="1"/>
</dbReference>
<dbReference type="Proteomes" id="UP000185511">
    <property type="component" value="Chromosome"/>
</dbReference>
<dbReference type="KEGG" id="acad:UA74_22075"/>
<dbReference type="GO" id="GO:0016747">
    <property type="term" value="F:acyltransferase activity, transferring groups other than amino-acyl groups"/>
    <property type="evidence" value="ECO:0007669"/>
    <property type="project" value="InterPro"/>
</dbReference>
<dbReference type="SUPFAM" id="SSF55729">
    <property type="entry name" value="Acyl-CoA N-acyltransferases (Nat)"/>
    <property type="match status" value="1"/>
</dbReference>
<dbReference type="PROSITE" id="PS51186">
    <property type="entry name" value="GNAT"/>
    <property type="match status" value="1"/>
</dbReference>
<evidence type="ECO:0000313" key="3">
    <source>
        <dbReference type="Proteomes" id="UP000185511"/>
    </source>
</evidence>
<keyword evidence="3" id="KW-1185">Reference proteome</keyword>
<organism evidence="2 3">
    <name type="scientific">Actinoalloteichus fjordicus</name>
    <dbReference type="NCBI Taxonomy" id="1612552"/>
    <lineage>
        <taxon>Bacteria</taxon>
        <taxon>Bacillati</taxon>
        <taxon>Actinomycetota</taxon>
        <taxon>Actinomycetes</taxon>
        <taxon>Pseudonocardiales</taxon>
        <taxon>Pseudonocardiaceae</taxon>
        <taxon>Actinoalloteichus</taxon>
    </lineage>
</organism>
<dbReference type="InterPro" id="IPR000182">
    <property type="entry name" value="GNAT_dom"/>
</dbReference>